<dbReference type="STRING" id="22663.A0A2I0JS33"/>
<dbReference type="GeneID" id="116188224"/>
<dbReference type="OrthoDB" id="1929188at2759"/>
<comment type="similarity">
    <text evidence="4">Belongs to the oleosin family.</text>
</comment>
<evidence type="ECO:0000256" key="4">
    <source>
        <dbReference type="ARBA" id="ARBA00010858"/>
    </source>
</evidence>
<comment type="function">
    <text evidence="1">May have a structural role to stabilize the lipid body during desiccation of the seed by preventing coalescence of the oil. Probably interacts with both lipid and phospholipid moieties of lipid bodies. May also provide recognition signals for specific lipase anchorage in lipolysis during seedling growth.</text>
</comment>
<evidence type="ECO:0000256" key="2">
    <source>
        <dbReference type="ARBA" id="ARBA00004141"/>
    </source>
</evidence>
<sequence>MAEHHRLAHHQRPAADTQSIRELFRMGPTKSQVVVVLTLLPVGAILLLLAGLTLAGTLIGIAVTAPLFVIFSPILVPATLLIAFAVTGFLTSGAFGITALSAISWIVNFIRNMRGASLSEQVDHAKLRALETIGYLGHRTKEAGQAIQDKAHDEGRTHEGGRTREGTRATTTTT</sequence>
<evidence type="ECO:0000313" key="9">
    <source>
        <dbReference type="EMBL" id="PKI59102.1"/>
    </source>
</evidence>
<name>A0A2I0JS33_PUNGR</name>
<evidence type="ECO:0000256" key="8">
    <source>
        <dbReference type="ARBA" id="ARBA00023136"/>
    </source>
</evidence>
<evidence type="ECO:0000256" key="7">
    <source>
        <dbReference type="ARBA" id="ARBA00022989"/>
    </source>
</evidence>
<organism evidence="9 10">
    <name type="scientific">Punica granatum</name>
    <name type="common">Pomegranate</name>
    <dbReference type="NCBI Taxonomy" id="22663"/>
    <lineage>
        <taxon>Eukaryota</taxon>
        <taxon>Viridiplantae</taxon>
        <taxon>Streptophyta</taxon>
        <taxon>Embryophyta</taxon>
        <taxon>Tracheophyta</taxon>
        <taxon>Spermatophyta</taxon>
        <taxon>Magnoliopsida</taxon>
        <taxon>eudicotyledons</taxon>
        <taxon>Gunneridae</taxon>
        <taxon>Pentapetalae</taxon>
        <taxon>rosids</taxon>
        <taxon>malvids</taxon>
        <taxon>Myrtales</taxon>
        <taxon>Lythraceae</taxon>
        <taxon>Punica</taxon>
    </lineage>
</organism>
<accession>A0A2I0JS33</accession>
<dbReference type="PANTHER" id="PTHR33203:SF44">
    <property type="entry name" value="OLEOSIN 20.3 KDA"/>
    <property type="match status" value="1"/>
</dbReference>
<dbReference type="GO" id="GO:0012511">
    <property type="term" value="C:monolayer-surrounded lipid storage body"/>
    <property type="evidence" value="ECO:0007669"/>
    <property type="project" value="InterPro"/>
</dbReference>
<dbReference type="GO" id="GO:0019915">
    <property type="term" value="P:lipid storage"/>
    <property type="evidence" value="ECO:0007669"/>
    <property type="project" value="TreeGrafter"/>
</dbReference>
<gene>
    <name evidence="9" type="ORF">CRG98_020468</name>
</gene>
<evidence type="ECO:0000256" key="3">
    <source>
        <dbReference type="ARBA" id="ARBA00004502"/>
    </source>
</evidence>
<comment type="caution">
    <text evidence="9">The sequence shown here is derived from an EMBL/GenBank/DDBJ whole genome shotgun (WGS) entry which is preliminary data.</text>
</comment>
<dbReference type="AlphaFoldDB" id="A0A2I0JS33"/>
<dbReference type="GO" id="GO:0010344">
    <property type="term" value="P:seed oilbody biogenesis"/>
    <property type="evidence" value="ECO:0007669"/>
    <property type="project" value="TreeGrafter"/>
</dbReference>
<protein>
    <submittedName>
        <fullName evidence="9">Uncharacterized protein</fullName>
    </submittedName>
</protein>
<proteinExistence type="inferred from homology"/>
<dbReference type="Proteomes" id="UP000233551">
    <property type="component" value="Unassembled WGS sequence"/>
</dbReference>
<reference evidence="9 10" key="1">
    <citation type="submission" date="2017-11" db="EMBL/GenBank/DDBJ databases">
        <title>De-novo sequencing of pomegranate (Punica granatum L.) genome.</title>
        <authorList>
            <person name="Akparov Z."/>
            <person name="Amiraslanov A."/>
            <person name="Hajiyeva S."/>
            <person name="Abbasov M."/>
            <person name="Kaur K."/>
            <person name="Hamwieh A."/>
            <person name="Solovyev V."/>
            <person name="Salamov A."/>
            <person name="Braich B."/>
            <person name="Kosarev P."/>
            <person name="Mahmoud A."/>
            <person name="Hajiyev E."/>
            <person name="Babayeva S."/>
            <person name="Izzatullayeva V."/>
            <person name="Mammadov A."/>
            <person name="Mammadov A."/>
            <person name="Sharifova S."/>
            <person name="Ojaghi J."/>
            <person name="Eynullazada K."/>
            <person name="Bayramov B."/>
            <person name="Abdulazimova A."/>
            <person name="Shahmuradov I."/>
        </authorList>
    </citation>
    <scope>NUCLEOTIDE SEQUENCE [LARGE SCALE GENOMIC DNA]</scope>
    <source>
        <strain evidence="10">cv. AG2017</strain>
        <tissue evidence="9">Leaf</tissue>
    </source>
</reference>
<comment type="subcellular location">
    <subcellularLocation>
        <location evidence="3">Lipid droplet</location>
    </subcellularLocation>
    <subcellularLocation>
        <location evidence="2">Membrane</location>
        <topology evidence="2">Multi-pass membrane protein</topology>
    </subcellularLocation>
</comment>
<dbReference type="PANTHER" id="PTHR33203">
    <property type="entry name" value="OLEOSIN"/>
    <property type="match status" value="1"/>
</dbReference>
<dbReference type="EMBL" id="PGOL01001319">
    <property type="protein sequence ID" value="PKI59102.1"/>
    <property type="molecule type" value="Genomic_DNA"/>
</dbReference>
<keyword evidence="10" id="KW-1185">Reference proteome</keyword>
<dbReference type="GO" id="GO:0016020">
    <property type="term" value="C:membrane"/>
    <property type="evidence" value="ECO:0007669"/>
    <property type="project" value="UniProtKB-SubCell"/>
</dbReference>
<evidence type="ECO:0000313" key="10">
    <source>
        <dbReference type="Proteomes" id="UP000233551"/>
    </source>
</evidence>
<evidence type="ECO:0000256" key="5">
    <source>
        <dbReference type="ARBA" id="ARBA00022677"/>
    </source>
</evidence>
<keyword evidence="7" id="KW-1133">Transmembrane helix</keyword>
<evidence type="ECO:0000256" key="6">
    <source>
        <dbReference type="ARBA" id="ARBA00022692"/>
    </source>
</evidence>
<dbReference type="GO" id="GO:0050826">
    <property type="term" value="P:response to freezing"/>
    <property type="evidence" value="ECO:0007669"/>
    <property type="project" value="TreeGrafter"/>
</dbReference>
<keyword evidence="6" id="KW-0812">Transmembrane</keyword>
<dbReference type="Pfam" id="PF01277">
    <property type="entry name" value="Oleosin"/>
    <property type="match status" value="1"/>
</dbReference>
<keyword evidence="8" id="KW-0472">Membrane</keyword>
<dbReference type="InterPro" id="IPR000136">
    <property type="entry name" value="Oleosin"/>
</dbReference>
<evidence type="ECO:0000256" key="1">
    <source>
        <dbReference type="ARBA" id="ARBA00002582"/>
    </source>
</evidence>
<keyword evidence="5" id="KW-0551">Lipid droplet</keyword>